<keyword evidence="1 2" id="KW-0378">Hydrolase</keyword>
<dbReference type="InterPro" id="IPR008928">
    <property type="entry name" value="6-hairpin_glycosidase_sf"/>
</dbReference>
<evidence type="ECO:0000313" key="3">
    <source>
        <dbReference type="Proteomes" id="UP000183253"/>
    </source>
</evidence>
<keyword evidence="3" id="KW-1185">Reference proteome</keyword>
<evidence type="ECO:0000256" key="1">
    <source>
        <dbReference type="ARBA" id="ARBA00022801"/>
    </source>
</evidence>
<gene>
    <name evidence="2" type="ORF">SAMN05444145_10882</name>
</gene>
<dbReference type="OrthoDB" id="9807186at2"/>
<dbReference type="PANTHER" id="PTHR33886:SF8">
    <property type="entry name" value="UNSATURATED RHAMNOGALACTURONAN HYDROLASE (EUROFUNG)"/>
    <property type="match status" value="1"/>
</dbReference>
<dbReference type="AlphaFoldDB" id="A0A1H4ETY2"/>
<evidence type="ECO:0000313" key="2">
    <source>
        <dbReference type="EMBL" id="SEA88471.1"/>
    </source>
</evidence>
<dbReference type="GO" id="GO:0016787">
    <property type="term" value="F:hydrolase activity"/>
    <property type="evidence" value="ECO:0007669"/>
    <property type="project" value="UniProtKB-KW"/>
</dbReference>
<dbReference type="GO" id="GO:0005975">
    <property type="term" value="P:carbohydrate metabolic process"/>
    <property type="evidence" value="ECO:0007669"/>
    <property type="project" value="InterPro"/>
</dbReference>
<accession>A0A1H4ETY2</accession>
<dbReference type="Proteomes" id="UP000183253">
    <property type="component" value="Unassembled WGS sequence"/>
</dbReference>
<sequence length="436" mass="49625">MNILINPQPWIICSFVFENRTYPQPAMRLPLFACLLFAVLLFPPRSAASDDEALLRRVADKVLADYRTGYTDRATGRFYASPDDIPGGTRVRFACKYMDWHYSLGVLNMAMLRMADRFGEAGYVDFVERQIDSALSAYRKFGVTQGEDHEPYHFLRKFNELDHCGAECAAMIELAARRPAKTEAYMPYIERAAEHIRRVQARFPDGTLVRTWPHKHTLWADDLYMGLSFMSRYGGCFADRAMLRDAVRQVGRFHHYLWNPATELLYHGYYGDLERTAGAHWGRCNGWVMLATVQLMDVLPAGDRDLRQLQALLGRQIAGVVKRQSASGLWRQLLDREDSYEESSCSAIFVYCLAHAVCEGWVDARYASAALKGWEGLCREKITPEGELRDVCVGTGIGNDMPFYYNRPKVDGETHGTGLLLDAGLEILRLKEKLNL</sequence>
<proteinExistence type="predicted"/>
<dbReference type="InterPro" id="IPR010905">
    <property type="entry name" value="Glyco_hydro_88"/>
</dbReference>
<dbReference type="InterPro" id="IPR012341">
    <property type="entry name" value="6hp_glycosidase-like_sf"/>
</dbReference>
<dbReference type="SUPFAM" id="SSF48208">
    <property type="entry name" value="Six-hairpin glycosidases"/>
    <property type="match status" value="1"/>
</dbReference>
<dbReference type="EMBL" id="FNRI01000008">
    <property type="protein sequence ID" value="SEA88471.1"/>
    <property type="molecule type" value="Genomic_DNA"/>
</dbReference>
<reference evidence="2 3" key="1">
    <citation type="submission" date="2016-10" db="EMBL/GenBank/DDBJ databases">
        <authorList>
            <person name="de Groot N.N."/>
        </authorList>
    </citation>
    <scope>NUCLEOTIDE SEQUENCE [LARGE SCALE GENOMIC DNA]</scope>
    <source>
        <strain evidence="2 3">DSM 25383</strain>
    </source>
</reference>
<name>A0A1H4ETY2_9BACT</name>
<dbReference type="PANTHER" id="PTHR33886">
    <property type="entry name" value="UNSATURATED RHAMNOGALACTURONAN HYDROLASE (EUROFUNG)"/>
    <property type="match status" value="1"/>
</dbReference>
<protein>
    <submittedName>
        <fullName evidence="2">Rhamnogalacturonyl hydrolase YesR</fullName>
    </submittedName>
</protein>
<organism evidence="2 3">
    <name type="scientific">Alistipes timonensis JC136</name>
    <dbReference type="NCBI Taxonomy" id="1033731"/>
    <lineage>
        <taxon>Bacteria</taxon>
        <taxon>Pseudomonadati</taxon>
        <taxon>Bacteroidota</taxon>
        <taxon>Bacteroidia</taxon>
        <taxon>Bacteroidales</taxon>
        <taxon>Rikenellaceae</taxon>
        <taxon>Alistipes</taxon>
    </lineage>
</organism>
<dbReference type="Pfam" id="PF07470">
    <property type="entry name" value="Glyco_hydro_88"/>
    <property type="match status" value="1"/>
</dbReference>
<dbReference type="InterPro" id="IPR052043">
    <property type="entry name" value="PolySaccharide_Degr_Enz"/>
</dbReference>
<dbReference type="Gene3D" id="1.50.10.10">
    <property type="match status" value="1"/>
</dbReference>
<dbReference type="STRING" id="1033731.SAMN05444145_10882"/>